<dbReference type="Proteomes" id="UP000631694">
    <property type="component" value="Unassembled WGS sequence"/>
</dbReference>
<proteinExistence type="predicted"/>
<evidence type="ECO:0000313" key="1">
    <source>
        <dbReference type="EMBL" id="MBH0238257.1"/>
    </source>
</evidence>
<comment type="caution">
    <text evidence="1">The sequence shown here is derived from an EMBL/GenBank/DDBJ whole genome shotgun (WGS) entry which is preliminary data.</text>
</comment>
<reference evidence="1" key="1">
    <citation type="submission" date="2020-12" db="EMBL/GenBank/DDBJ databases">
        <title>Methylobrevis albus sp. nov., isolated from fresh water lack sediment.</title>
        <authorList>
            <person name="Zou Q."/>
        </authorList>
    </citation>
    <scope>NUCLEOTIDE SEQUENCE</scope>
    <source>
        <strain evidence="1">L22</strain>
    </source>
</reference>
<dbReference type="AlphaFoldDB" id="A0A931I1U0"/>
<dbReference type="RefSeq" id="WP_197311343.1">
    <property type="nucleotide sequence ID" value="NZ_JADZLT010000050.1"/>
</dbReference>
<gene>
    <name evidence="1" type="ORF">I5731_10515</name>
</gene>
<name>A0A931I1U0_9HYPH</name>
<protein>
    <submittedName>
        <fullName evidence="1">Anti-sigma factor</fullName>
    </submittedName>
</protein>
<evidence type="ECO:0000313" key="2">
    <source>
        <dbReference type="Proteomes" id="UP000631694"/>
    </source>
</evidence>
<keyword evidence="2" id="KW-1185">Reference proteome</keyword>
<sequence length="253" mass="27032">MHPDFQFGEDDLVAFVDGELPLERRVEVEAFLARNPAIAARVMADLSLRDAMRAACGGPVAVTSSNRAAAFRLVAGLRRRRGFVAMRRAASIGLLIGAGWVGHAVFLTTGVSVAADARPAFIEDAVHAYHTAVLRAELDSQPEAEAFDPGELAAGTGIAIPALPQGWQVRDAQVFPTRSGHSIEMIVEDAAGDRLFLFAARSGSFDVIPPSLTITDAGRTAYWQVGETVYALSGPIPDEDMRRQAQTLAASLY</sequence>
<accession>A0A931I1U0</accession>
<dbReference type="EMBL" id="JADZLT010000050">
    <property type="protein sequence ID" value="MBH0238257.1"/>
    <property type="molecule type" value="Genomic_DNA"/>
</dbReference>
<organism evidence="1 2">
    <name type="scientific">Methylobrevis albus</name>
    <dbReference type="NCBI Taxonomy" id="2793297"/>
    <lineage>
        <taxon>Bacteria</taxon>
        <taxon>Pseudomonadati</taxon>
        <taxon>Pseudomonadota</taxon>
        <taxon>Alphaproteobacteria</taxon>
        <taxon>Hyphomicrobiales</taxon>
        <taxon>Pleomorphomonadaceae</taxon>
        <taxon>Methylobrevis</taxon>
    </lineage>
</organism>